<dbReference type="RefSeq" id="WP_011850655.1">
    <property type="nucleotide sequence ID" value="NC_009073.1"/>
</dbReference>
<dbReference type="InterPro" id="IPR037185">
    <property type="entry name" value="EmrE-like"/>
</dbReference>
<feature type="transmembrane region" description="Helical" evidence="1">
    <location>
        <begin position="190"/>
        <end position="208"/>
    </location>
</feature>
<feature type="transmembrane region" description="Helical" evidence="1">
    <location>
        <begin position="214"/>
        <end position="231"/>
    </location>
</feature>
<dbReference type="HOGENOM" id="CLU_1060146_0_0_2"/>
<dbReference type="STRING" id="410359.Pcal_1982"/>
<gene>
    <name evidence="2" type="ordered locus">Pcal_1982</name>
</gene>
<feature type="transmembrane region" description="Helical" evidence="1">
    <location>
        <begin position="32"/>
        <end position="51"/>
    </location>
</feature>
<proteinExistence type="predicted"/>
<dbReference type="AlphaFoldDB" id="A3MXN0"/>
<feature type="transmembrane region" description="Helical" evidence="1">
    <location>
        <begin position="133"/>
        <end position="154"/>
    </location>
</feature>
<dbReference type="eggNOG" id="arCOG00277">
    <property type="taxonomic scope" value="Archaea"/>
</dbReference>
<protein>
    <recommendedName>
        <fullName evidence="4">EamA domain-containing protein</fullName>
    </recommendedName>
</protein>
<keyword evidence="1" id="KW-0812">Transmembrane</keyword>
<sequence length="262" mass="26695">MDVSLIAASLSAIAYGIAPLIYRAALDCTSQYRALSIFALYSVLLGLILPWRGLDGAGVLYAVAAGALGGLVGSWFYVTAVKVGGASVGNLSSSAYIVLLPVVSGKYIYLASAGLVFAGIAISVWGNRGSVRGALFGLAAALAWTWSIGLYAAAVASLGPGGALAVRGATVFLGGAALSLRSRMCMTWRLALGGFVDTFLGFGLYTFAVSVGDYVAVSVVASAYPLITALLERPFLARRAFGAAVAFLGVASVFIKPASSLV</sequence>
<reference evidence="2" key="1">
    <citation type="submission" date="2007-02" db="EMBL/GenBank/DDBJ databases">
        <title>Complete sequence of Pyrobaculum calidifontis JCM 11548.</title>
        <authorList>
            <consortium name="US DOE Joint Genome Institute"/>
            <person name="Copeland A."/>
            <person name="Lucas S."/>
            <person name="Lapidus A."/>
            <person name="Barry K."/>
            <person name="Glavina del Rio T."/>
            <person name="Dalin E."/>
            <person name="Tice H."/>
            <person name="Pitluck S."/>
            <person name="Chain P."/>
            <person name="Malfatti S."/>
            <person name="Shin M."/>
            <person name="Vergez L."/>
            <person name="Schmutz J."/>
            <person name="Larimer F."/>
            <person name="Land M."/>
            <person name="Hauser L."/>
            <person name="Kyrpides N."/>
            <person name="Mikhailova N."/>
            <person name="Cozen A.E."/>
            <person name="Fitz-Gibbon S.T."/>
            <person name="House C.H."/>
            <person name="Saltikov C."/>
            <person name="Lowe T.M."/>
            <person name="Richardson P."/>
        </authorList>
    </citation>
    <scope>NUCLEOTIDE SEQUENCE [LARGE SCALE GENOMIC DNA]</scope>
    <source>
        <strain evidence="2">JCM 11548</strain>
    </source>
</reference>
<dbReference type="EMBL" id="CP000561">
    <property type="protein sequence ID" value="ABO09397.1"/>
    <property type="molecule type" value="Genomic_DNA"/>
</dbReference>
<keyword evidence="3" id="KW-1185">Reference proteome</keyword>
<dbReference type="KEGG" id="pcl:Pcal_1982"/>
<feature type="transmembrane region" description="Helical" evidence="1">
    <location>
        <begin position="160"/>
        <end position="178"/>
    </location>
</feature>
<evidence type="ECO:0000313" key="2">
    <source>
        <dbReference type="EMBL" id="ABO09397.1"/>
    </source>
</evidence>
<organism evidence="2 3">
    <name type="scientific">Pyrobaculum calidifontis (strain DSM 21063 / JCM 11548 / VA1)</name>
    <dbReference type="NCBI Taxonomy" id="410359"/>
    <lineage>
        <taxon>Archaea</taxon>
        <taxon>Thermoproteota</taxon>
        <taxon>Thermoprotei</taxon>
        <taxon>Thermoproteales</taxon>
        <taxon>Thermoproteaceae</taxon>
        <taxon>Pyrobaculum</taxon>
    </lineage>
</organism>
<feature type="transmembrane region" description="Helical" evidence="1">
    <location>
        <begin position="107"/>
        <end position="126"/>
    </location>
</feature>
<keyword evidence="1" id="KW-0472">Membrane</keyword>
<evidence type="ECO:0008006" key="4">
    <source>
        <dbReference type="Google" id="ProtNLM"/>
    </source>
</evidence>
<dbReference type="GeneID" id="4909390"/>
<name>A3MXN0_PYRCJ</name>
<evidence type="ECO:0000256" key="1">
    <source>
        <dbReference type="SAM" id="Phobius"/>
    </source>
</evidence>
<keyword evidence="1" id="KW-1133">Transmembrane helix</keyword>
<feature type="transmembrane region" description="Helical" evidence="1">
    <location>
        <begin position="240"/>
        <end position="259"/>
    </location>
</feature>
<evidence type="ECO:0000313" key="3">
    <source>
        <dbReference type="Proteomes" id="UP000001431"/>
    </source>
</evidence>
<accession>A3MXN0</accession>
<dbReference type="Proteomes" id="UP000001431">
    <property type="component" value="Chromosome"/>
</dbReference>
<dbReference type="OrthoDB" id="29121at2157"/>
<dbReference type="SUPFAM" id="SSF103481">
    <property type="entry name" value="Multidrug resistance efflux transporter EmrE"/>
    <property type="match status" value="1"/>
</dbReference>
<feature type="transmembrane region" description="Helical" evidence="1">
    <location>
        <begin position="58"/>
        <end position="78"/>
    </location>
</feature>